<dbReference type="Pfam" id="PF02613">
    <property type="entry name" value="Nitrate_red_del"/>
    <property type="match status" value="1"/>
</dbReference>
<dbReference type="Proteomes" id="UP000503264">
    <property type="component" value="Chromosome"/>
</dbReference>
<dbReference type="SUPFAM" id="SSF89155">
    <property type="entry name" value="TorD-like"/>
    <property type="match status" value="1"/>
</dbReference>
<evidence type="ECO:0000313" key="1">
    <source>
        <dbReference type="EMBL" id="QCD44236.1"/>
    </source>
</evidence>
<dbReference type="InterPro" id="IPR020945">
    <property type="entry name" value="DMSO/NO3_reduct_chaperone"/>
</dbReference>
<dbReference type="AlphaFoldDB" id="A0A6G5QFF6"/>
<protein>
    <recommendedName>
        <fullName evidence="3">Formate dehydrogenase-specific chaperone</fullName>
    </recommendedName>
</protein>
<dbReference type="Gene3D" id="1.10.3480.10">
    <property type="entry name" value="TorD-like"/>
    <property type="match status" value="1"/>
</dbReference>
<name>A0A6G5QFF6_9BACT</name>
<evidence type="ECO:0008006" key="3">
    <source>
        <dbReference type="Google" id="ProtNLM"/>
    </source>
</evidence>
<proteinExistence type="predicted"/>
<dbReference type="RefSeq" id="WP_171993447.1">
    <property type="nucleotide sequence ID" value="NZ_CP012542.1"/>
</dbReference>
<keyword evidence="2" id="KW-1185">Reference proteome</keyword>
<dbReference type="InterPro" id="IPR036411">
    <property type="entry name" value="TorD-like_sf"/>
</dbReference>
<accession>A0A6G5QFF6</accession>
<reference evidence="1 2" key="1">
    <citation type="submission" date="2016-07" db="EMBL/GenBank/DDBJ databases">
        <title>Comparative genomics of the Campylobacter concisus group.</title>
        <authorList>
            <person name="Miller W.G."/>
            <person name="Yee E."/>
            <person name="Chapman M.H."/>
            <person name="Huynh S."/>
            <person name="Bono J.L."/>
            <person name="On S.L.W."/>
            <person name="StLeger J."/>
            <person name="Foster G."/>
            <person name="Parker C.T."/>
        </authorList>
    </citation>
    <scope>NUCLEOTIDE SEQUENCE [LARGE SCALE GENOMIC DNA]</scope>
    <source>
        <strain evidence="1 2">CCUG 21559</strain>
    </source>
</reference>
<gene>
    <name evidence="1" type="ORF">CMUC_0423</name>
</gene>
<sequence length="230" mass="26636">MNNGDMNRARAYYYEFFATPFLFSESDESFKIWQEQMKFLSQNPINESAKKAFDELMKFDFNAFKAEQNDVLFNLSYANVPLTASFYEEGRDDGVARIRVIDILKKAGYVRNFDECKVSEDYVGFIFSAMARLLGDEKVELANELFKSVINGFVDELCEMLDEHSRAKFYLAIKDIMSGFFELERAFLALSAPFRDKSELSPARIALNKKPYQSKMPTMKSKINMDEITL</sequence>
<evidence type="ECO:0000313" key="2">
    <source>
        <dbReference type="Proteomes" id="UP000503264"/>
    </source>
</evidence>
<organism evidence="1 2">
    <name type="scientific">Campylobacter mucosalis CCUG 21559</name>
    <dbReference type="NCBI Taxonomy" id="1032067"/>
    <lineage>
        <taxon>Bacteria</taxon>
        <taxon>Pseudomonadati</taxon>
        <taxon>Campylobacterota</taxon>
        <taxon>Epsilonproteobacteria</taxon>
        <taxon>Campylobacterales</taxon>
        <taxon>Campylobacteraceae</taxon>
        <taxon>Campylobacter</taxon>
    </lineage>
</organism>
<dbReference type="EMBL" id="CP012542">
    <property type="protein sequence ID" value="QCD44236.1"/>
    <property type="molecule type" value="Genomic_DNA"/>
</dbReference>